<dbReference type="GO" id="GO:0008289">
    <property type="term" value="F:lipid binding"/>
    <property type="evidence" value="ECO:0007669"/>
    <property type="project" value="InterPro"/>
</dbReference>
<dbReference type="GeneID" id="111853523"/>
<dbReference type="GO" id="GO:0008035">
    <property type="term" value="F:high-density lipoprotein particle binding"/>
    <property type="evidence" value="ECO:0007669"/>
    <property type="project" value="TreeGrafter"/>
</dbReference>
<reference evidence="2" key="1">
    <citation type="submission" date="2025-08" db="UniProtKB">
        <authorList>
            <consortium name="Ensembl"/>
        </authorList>
    </citation>
    <scope>IDENTIFICATION</scope>
</reference>
<proteinExistence type="predicted"/>
<dbReference type="Proteomes" id="UP000261540">
    <property type="component" value="Unplaced"/>
</dbReference>
<dbReference type="GO" id="GO:0042632">
    <property type="term" value="P:cholesterol homeostasis"/>
    <property type="evidence" value="ECO:0007669"/>
    <property type="project" value="TreeGrafter"/>
</dbReference>
<keyword evidence="3" id="KW-1185">Reference proteome</keyword>
<dbReference type="InterPro" id="IPR006801">
    <property type="entry name" value="ApoA-II"/>
</dbReference>
<name>A0A3B3QBF7_9TELE</name>
<feature type="signal peptide" evidence="1">
    <location>
        <begin position="1"/>
        <end position="17"/>
    </location>
</feature>
<dbReference type="GO" id="GO:0030301">
    <property type="term" value="P:cholesterol transport"/>
    <property type="evidence" value="ECO:0007669"/>
    <property type="project" value="TreeGrafter"/>
</dbReference>
<dbReference type="PANTHER" id="PTHR11027">
    <property type="entry name" value="APOLIPOPROTEIN A-II"/>
    <property type="match status" value="1"/>
</dbReference>
<accession>A0A3B3QBF7</accession>
<dbReference type="RefSeq" id="XP_023686270.1">
    <property type="nucleotide sequence ID" value="XM_023830502.1"/>
</dbReference>
<reference evidence="2" key="2">
    <citation type="submission" date="2025-09" db="UniProtKB">
        <authorList>
            <consortium name="Ensembl"/>
        </authorList>
    </citation>
    <scope>IDENTIFICATION</scope>
</reference>
<evidence type="ECO:0000256" key="1">
    <source>
        <dbReference type="SAM" id="SignalP"/>
    </source>
</evidence>
<dbReference type="Gene3D" id="6.10.250.100">
    <property type="match status" value="1"/>
</dbReference>
<protein>
    <submittedName>
        <fullName evidence="2">Apolipoprotein A2</fullName>
    </submittedName>
</protein>
<dbReference type="Pfam" id="PF04711">
    <property type="entry name" value="ApoA-II"/>
    <property type="match status" value="1"/>
</dbReference>
<dbReference type="GeneTree" id="ENSGT00760000119652"/>
<dbReference type="KEGG" id="pki:111853523"/>
<sequence length="136" mass="15242">MKFSLIAVLVVFALAQGESLSLVKREAPEIERLTKYFQDLSDMLSKTAEDLVEKVKTHELTGQAQTYFEDGKAQLQPFADKVQEQLKPLASNIEDQLKPLADSVQAQLKPLADSVQSQLEDIWQQVMQHTKALGSK</sequence>
<dbReference type="SUPFAM" id="SSF58113">
    <property type="entry name" value="Apolipoprotein A-I"/>
    <property type="match status" value="1"/>
</dbReference>
<dbReference type="AlphaFoldDB" id="A0A3B3QBF7"/>
<dbReference type="OrthoDB" id="8446556at2759"/>
<dbReference type="GO" id="GO:0042157">
    <property type="term" value="P:lipoprotein metabolic process"/>
    <property type="evidence" value="ECO:0007669"/>
    <property type="project" value="InterPro"/>
</dbReference>
<dbReference type="GO" id="GO:0034366">
    <property type="term" value="C:spherical high-density lipoprotein particle"/>
    <property type="evidence" value="ECO:0007669"/>
    <property type="project" value="TreeGrafter"/>
</dbReference>
<dbReference type="PANTHER" id="PTHR11027:SF0">
    <property type="entry name" value="APOLIPOPROTEIN A-II"/>
    <property type="match status" value="1"/>
</dbReference>
<dbReference type="Ensembl" id="ENSPKIT00000026696.1">
    <property type="protein sequence ID" value="ENSPKIP00000002746.1"/>
    <property type="gene ID" value="ENSPKIG00000020524.1"/>
</dbReference>
<dbReference type="STRING" id="1676925.ENSPKIP00000002746"/>
<organism evidence="2 3">
    <name type="scientific">Paramormyrops kingsleyae</name>
    <dbReference type="NCBI Taxonomy" id="1676925"/>
    <lineage>
        <taxon>Eukaryota</taxon>
        <taxon>Metazoa</taxon>
        <taxon>Chordata</taxon>
        <taxon>Craniata</taxon>
        <taxon>Vertebrata</taxon>
        <taxon>Euteleostomi</taxon>
        <taxon>Actinopterygii</taxon>
        <taxon>Neopterygii</taxon>
        <taxon>Teleostei</taxon>
        <taxon>Osteoglossocephala</taxon>
        <taxon>Osteoglossomorpha</taxon>
        <taxon>Osteoglossiformes</taxon>
        <taxon>Mormyridae</taxon>
        <taxon>Paramormyrops</taxon>
    </lineage>
</organism>
<keyword evidence="1" id="KW-0732">Signal</keyword>
<evidence type="ECO:0000313" key="2">
    <source>
        <dbReference type="Ensembl" id="ENSPKIP00000002746.1"/>
    </source>
</evidence>
<dbReference type="GO" id="GO:0120020">
    <property type="term" value="F:cholesterol transfer activity"/>
    <property type="evidence" value="ECO:0007669"/>
    <property type="project" value="TreeGrafter"/>
</dbReference>
<evidence type="ECO:0000313" key="3">
    <source>
        <dbReference type="Proteomes" id="UP000261540"/>
    </source>
</evidence>
<feature type="chain" id="PRO_5017407650" evidence="1">
    <location>
        <begin position="18"/>
        <end position="136"/>
    </location>
</feature>